<keyword evidence="3" id="KW-0677">Repeat</keyword>
<dbReference type="OrthoDB" id="9972657at2759"/>
<keyword evidence="7" id="KW-0472">Membrane</keyword>
<dbReference type="GO" id="GO:0005509">
    <property type="term" value="F:calcium ion binding"/>
    <property type="evidence" value="ECO:0007669"/>
    <property type="project" value="InterPro"/>
</dbReference>
<dbReference type="Gene3D" id="2.10.25.10">
    <property type="entry name" value="Laminin"/>
    <property type="match status" value="2"/>
</dbReference>
<dbReference type="InterPro" id="IPR009030">
    <property type="entry name" value="Growth_fac_rcpt_cys_sf"/>
</dbReference>
<evidence type="ECO:0000256" key="5">
    <source>
        <dbReference type="PROSITE-ProRule" id="PRU00076"/>
    </source>
</evidence>
<dbReference type="CDD" id="cd00054">
    <property type="entry name" value="EGF_CA"/>
    <property type="match status" value="1"/>
</dbReference>
<sequence length="349" mass="36613">MRLFRCCAAAVVAAESLLWLKNGSPFFAFLPGNGEIADNCSGNPCGGTAAGTCINTPSGYDCRCEPGYVLGVENDQVTCMMPSGVPMANFVQLSETPAACSSNPCGPEAAGTCKETNSGYICLCNQGYRISLDGTGNVTCIVRQESGCEENGCGPPDAVQSCRRLTGTAGRLCVCKENFIATIDASAHITCKRVPPHYRKPPFEFGKGGHPVDSEPSKRQREDEGESREPESDSTEPGRDQERRTPLEESQEPEGSTPDSQQSRGGSGSDSTESEEQGKEREEGSGHAGAIAGGVIGGLLLLSAAGAGVAYMRKSGSGGGEEIEYERGIEAAEASEVEVLVDLDSKTWD</sequence>
<dbReference type="InterPro" id="IPR000152">
    <property type="entry name" value="EGF-type_Asp/Asn_hydroxyl_site"/>
</dbReference>
<evidence type="ECO:0000256" key="1">
    <source>
        <dbReference type="ARBA" id="ARBA00022536"/>
    </source>
</evidence>
<dbReference type="InterPro" id="IPR001881">
    <property type="entry name" value="EGF-like_Ca-bd_dom"/>
</dbReference>
<feature type="disulfide bond" evidence="5">
    <location>
        <begin position="45"/>
        <end position="62"/>
    </location>
</feature>
<feature type="compositionally biased region" description="Basic and acidic residues" evidence="6">
    <location>
        <begin position="276"/>
        <end position="285"/>
    </location>
</feature>
<feature type="transmembrane region" description="Helical" evidence="7">
    <location>
        <begin position="288"/>
        <end position="311"/>
    </location>
</feature>
<evidence type="ECO:0000313" key="9">
    <source>
        <dbReference type="EMBL" id="KFG37976.1"/>
    </source>
</evidence>
<dbReference type="PROSITE" id="PS00010">
    <property type="entry name" value="ASX_HYDROXYL"/>
    <property type="match status" value="1"/>
</dbReference>
<dbReference type="Pfam" id="PF12661">
    <property type="entry name" value="hEGF"/>
    <property type="match status" value="2"/>
</dbReference>
<proteinExistence type="predicted"/>
<dbReference type="SUPFAM" id="SSF57196">
    <property type="entry name" value="EGF/Laminin"/>
    <property type="match status" value="1"/>
</dbReference>
<organism evidence="9 10">
    <name type="scientific">Toxoplasma gondii p89</name>
    <dbReference type="NCBI Taxonomy" id="943119"/>
    <lineage>
        <taxon>Eukaryota</taxon>
        <taxon>Sar</taxon>
        <taxon>Alveolata</taxon>
        <taxon>Apicomplexa</taxon>
        <taxon>Conoidasida</taxon>
        <taxon>Coccidia</taxon>
        <taxon>Eucoccidiorida</taxon>
        <taxon>Eimeriorina</taxon>
        <taxon>Sarcocystidae</taxon>
        <taxon>Toxoplasma</taxon>
    </lineage>
</organism>
<comment type="caution">
    <text evidence="5">Lacks conserved residue(s) required for the propagation of feature annotation.</text>
</comment>
<comment type="caution">
    <text evidence="9">The sequence shown here is derived from an EMBL/GenBank/DDBJ whole genome shotgun (WGS) entry which is preliminary data.</text>
</comment>
<dbReference type="PROSITE" id="PS50026">
    <property type="entry name" value="EGF_3"/>
    <property type="match status" value="1"/>
</dbReference>
<accession>A0A086K0Q8</accession>
<protein>
    <submittedName>
        <fullName evidence="9">Microneme protein MIC6</fullName>
    </submittedName>
</protein>
<keyword evidence="7" id="KW-1133">Transmembrane helix</keyword>
<evidence type="ECO:0000259" key="8">
    <source>
        <dbReference type="PROSITE" id="PS50026"/>
    </source>
</evidence>
<keyword evidence="2" id="KW-0732">Signal</keyword>
<dbReference type="VEuPathDB" id="ToxoDB:TGP89_218520"/>
<dbReference type="PANTHER" id="PTHR24039:SF58">
    <property type="entry name" value="EGF-LIKE DOMAIN-CONTAINING PROTEIN"/>
    <property type="match status" value="1"/>
</dbReference>
<gene>
    <name evidence="9" type="ORF">TGP89_218520</name>
</gene>
<feature type="compositionally biased region" description="Basic and acidic residues" evidence="6">
    <location>
        <begin position="210"/>
        <end position="247"/>
    </location>
</feature>
<dbReference type="Proteomes" id="UP000028828">
    <property type="component" value="Unassembled WGS sequence"/>
</dbReference>
<evidence type="ECO:0000313" key="10">
    <source>
        <dbReference type="Proteomes" id="UP000028828"/>
    </source>
</evidence>
<dbReference type="InterPro" id="IPR000742">
    <property type="entry name" value="EGF"/>
</dbReference>
<evidence type="ECO:0000256" key="2">
    <source>
        <dbReference type="ARBA" id="ARBA00022729"/>
    </source>
</evidence>
<evidence type="ECO:0000256" key="4">
    <source>
        <dbReference type="ARBA" id="ARBA00023157"/>
    </source>
</evidence>
<keyword evidence="4 5" id="KW-1015">Disulfide bond</keyword>
<reference evidence="9 10" key="1">
    <citation type="submission" date="2014-03" db="EMBL/GenBank/DDBJ databases">
        <authorList>
            <person name="Sibley D."/>
            <person name="Venepally P."/>
            <person name="Karamycheva S."/>
            <person name="Hadjithomas M."/>
            <person name="Khan A."/>
            <person name="Brunk B."/>
            <person name="Roos D."/>
            <person name="Caler E."/>
            <person name="Lorenzi H."/>
        </authorList>
    </citation>
    <scope>NUCLEOTIDE SEQUENCE [LARGE SCALE GENOMIC DNA]</scope>
    <source>
        <strain evidence="10">p89</strain>
    </source>
</reference>
<dbReference type="AlphaFoldDB" id="A0A086K0Q8"/>
<feature type="region of interest" description="Disordered" evidence="6">
    <location>
        <begin position="194"/>
        <end position="291"/>
    </location>
</feature>
<dbReference type="SUPFAM" id="SSF57184">
    <property type="entry name" value="Growth factor receptor domain"/>
    <property type="match status" value="1"/>
</dbReference>
<evidence type="ECO:0000256" key="7">
    <source>
        <dbReference type="SAM" id="Phobius"/>
    </source>
</evidence>
<name>A0A086K0Q8_TOXGO</name>
<feature type="domain" description="EGF-like" evidence="8">
    <location>
        <begin position="36"/>
        <end position="80"/>
    </location>
</feature>
<dbReference type="SMART" id="SM00181">
    <property type="entry name" value="EGF"/>
    <property type="match status" value="3"/>
</dbReference>
<evidence type="ECO:0000256" key="3">
    <source>
        <dbReference type="ARBA" id="ARBA00022737"/>
    </source>
</evidence>
<keyword evidence="7" id="KW-0812">Transmembrane</keyword>
<keyword evidence="1 5" id="KW-0245">EGF-like domain</keyword>
<dbReference type="InterPro" id="IPR013032">
    <property type="entry name" value="EGF-like_CS"/>
</dbReference>
<dbReference type="PANTHER" id="PTHR24039">
    <property type="entry name" value="FIBRILLIN-RELATED"/>
    <property type="match status" value="1"/>
</dbReference>
<dbReference type="EMBL" id="AEYI02001394">
    <property type="protein sequence ID" value="KFG37976.1"/>
    <property type="molecule type" value="Genomic_DNA"/>
</dbReference>
<evidence type="ECO:0000256" key="6">
    <source>
        <dbReference type="SAM" id="MobiDB-lite"/>
    </source>
</evidence>
<dbReference type="SMART" id="SM00179">
    <property type="entry name" value="EGF_CA"/>
    <property type="match status" value="2"/>
</dbReference>